<protein>
    <submittedName>
        <fullName evidence="3">Uncharacterized protein</fullName>
    </submittedName>
</protein>
<organism evidence="3 4">
    <name type="scientific">Candidatus Accumulibacter appositus</name>
    <dbReference type="NCBI Taxonomy" id="1454003"/>
    <lineage>
        <taxon>Bacteria</taxon>
        <taxon>Pseudomonadati</taxon>
        <taxon>Pseudomonadota</taxon>
        <taxon>Betaproteobacteria</taxon>
        <taxon>Candidatus Accumulibacter</taxon>
    </lineage>
</organism>
<dbReference type="AlphaFoldDB" id="A0A011PN57"/>
<feature type="chain" id="PRO_5001461391" evidence="2">
    <location>
        <begin position="24"/>
        <end position="144"/>
    </location>
</feature>
<evidence type="ECO:0000256" key="2">
    <source>
        <dbReference type="SAM" id="SignalP"/>
    </source>
</evidence>
<feature type="signal peptide" evidence="2">
    <location>
        <begin position="1"/>
        <end position="23"/>
    </location>
</feature>
<evidence type="ECO:0000313" key="3">
    <source>
        <dbReference type="EMBL" id="EXI78452.1"/>
    </source>
</evidence>
<keyword evidence="2" id="KW-0732">Signal</keyword>
<sequence>MKLTHCTFAFALAALLAASTAPAFSSEVGVSISIGQPGFYGRVDLGAFPPPPVIYRQAMVVERRPWAGAPVYLHVPPGHAKHWHKHCRSYKACGQPVYFVRSDWYQRDYMPRQSQRLRHYSRHDDHRRNTHREDHRGDHGYGRR</sequence>
<feature type="compositionally biased region" description="Basic and acidic residues" evidence="1">
    <location>
        <begin position="122"/>
        <end position="144"/>
    </location>
</feature>
<gene>
    <name evidence="3" type="ORF">AW10_03059</name>
</gene>
<evidence type="ECO:0000313" key="4">
    <source>
        <dbReference type="Proteomes" id="UP000021816"/>
    </source>
</evidence>
<dbReference type="PATRIC" id="fig|1454003.3.peg.3114"/>
<feature type="region of interest" description="Disordered" evidence="1">
    <location>
        <begin position="115"/>
        <end position="144"/>
    </location>
</feature>
<accession>A0A011PN57</accession>
<comment type="caution">
    <text evidence="3">The sequence shown here is derived from an EMBL/GenBank/DDBJ whole genome shotgun (WGS) entry which is preliminary data.</text>
</comment>
<dbReference type="EMBL" id="JEMX01000071">
    <property type="protein sequence ID" value="EXI78452.1"/>
    <property type="molecule type" value="Genomic_DNA"/>
</dbReference>
<reference evidence="3 4" key="1">
    <citation type="submission" date="2014-02" db="EMBL/GenBank/DDBJ databases">
        <title>Expanding our view of genomic diversity in Candidatus Accumulibacter clades.</title>
        <authorList>
            <person name="Skennerton C.T."/>
            <person name="Barr J.J."/>
            <person name="Slater F.R."/>
            <person name="Bond P.L."/>
            <person name="Tyson G.W."/>
        </authorList>
    </citation>
    <scope>NUCLEOTIDE SEQUENCE [LARGE SCALE GENOMIC DNA]</scope>
    <source>
        <strain evidence="4">BA-92</strain>
    </source>
</reference>
<evidence type="ECO:0000256" key="1">
    <source>
        <dbReference type="SAM" id="MobiDB-lite"/>
    </source>
</evidence>
<dbReference type="STRING" id="1454003.AW10_03059"/>
<dbReference type="Proteomes" id="UP000021816">
    <property type="component" value="Unassembled WGS sequence"/>
</dbReference>
<proteinExistence type="predicted"/>
<name>A0A011PN57_9PROT</name>